<comment type="caution">
    <text evidence="1">The sequence shown here is derived from an EMBL/GenBank/DDBJ whole genome shotgun (WGS) entry which is preliminary data.</text>
</comment>
<reference evidence="1 2" key="1">
    <citation type="submission" date="2014-09" db="EMBL/GenBank/DDBJ databases">
        <authorList>
            <person name="McGinnis J.M."/>
            <person name="Wolfgang W.J."/>
        </authorList>
    </citation>
    <scope>NUCLEOTIDE SEQUENCE [LARGE SCALE GENOMIC DNA]</scope>
    <source>
        <strain evidence="1 2">HAMBI 3106</strain>
    </source>
</reference>
<keyword evidence="2" id="KW-1185">Reference proteome</keyword>
<dbReference type="EMBL" id="JRKS01000009">
    <property type="protein sequence ID" value="KGJ08518.1"/>
    <property type="molecule type" value="Genomic_DNA"/>
</dbReference>
<evidence type="ECO:0000313" key="2">
    <source>
        <dbReference type="Proteomes" id="UP000029917"/>
    </source>
</evidence>
<name>A0A099FE78_9RHOB</name>
<organism evidence="1 2">
    <name type="scientific">Paracoccus sphaerophysae</name>
    <dbReference type="NCBI Taxonomy" id="690417"/>
    <lineage>
        <taxon>Bacteria</taxon>
        <taxon>Pseudomonadati</taxon>
        <taxon>Pseudomonadota</taxon>
        <taxon>Alphaproteobacteria</taxon>
        <taxon>Rhodobacterales</taxon>
        <taxon>Paracoccaceae</taxon>
        <taxon>Paracoccus</taxon>
    </lineage>
</organism>
<evidence type="ECO:0000313" key="1">
    <source>
        <dbReference type="EMBL" id="KGJ08518.1"/>
    </source>
</evidence>
<sequence length="73" mass="7530">MLCLGSVDAICARDRLTLKGKIVFRLSAGQREFHLTARSTPGTAAAITASIRAASADFQPGATAIQACTGPKP</sequence>
<proteinExistence type="predicted"/>
<accession>A0A099FE78</accession>
<gene>
    <name evidence="1" type="ORF">IC63_04745</name>
</gene>
<dbReference type="STRING" id="690417.IC63_04745"/>
<reference evidence="1 2" key="2">
    <citation type="submission" date="2014-10" db="EMBL/GenBank/DDBJ databases">
        <title>Paracoccus sanguinis sp. nov., isolated from clinical specimens of New York State patients.</title>
        <authorList>
            <person name="Mingle L.A."/>
            <person name="Cole J.A."/>
            <person name="Lapierre P."/>
            <person name="Musser K.A."/>
        </authorList>
    </citation>
    <scope>NUCLEOTIDE SEQUENCE [LARGE SCALE GENOMIC DNA]</scope>
    <source>
        <strain evidence="1 2">HAMBI 3106</strain>
    </source>
</reference>
<dbReference type="Proteomes" id="UP000029917">
    <property type="component" value="Unassembled WGS sequence"/>
</dbReference>
<protein>
    <submittedName>
        <fullName evidence="1">Uncharacterized protein</fullName>
    </submittedName>
</protein>
<dbReference type="AlphaFoldDB" id="A0A099FE78"/>